<name>A0ABU3BIL0_9FLAO</name>
<reference evidence="3 4" key="1">
    <citation type="submission" date="2023-09" db="EMBL/GenBank/DDBJ databases">
        <authorList>
            <person name="Rey-Velasco X."/>
        </authorList>
    </citation>
    <scope>NUCLEOTIDE SEQUENCE [LARGE SCALE GENOMIC DNA]</scope>
    <source>
        <strain evidence="3 4">P007</strain>
    </source>
</reference>
<evidence type="ECO:0000313" key="3">
    <source>
        <dbReference type="EMBL" id="MDT0621984.1"/>
    </source>
</evidence>
<evidence type="ECO:0000313" key="4">
    <source>
        <dbReference type="Proteomes" id="UP001250662"/>
    </source>
</evidence>
<feature type="domain" description="TQO small subunit DoxD" evidence="2">
    <location>
        <begin position="83"/>
        <end position="160"/>
    </location>
</feature>
<feature type="transmembrane region" description="Helical" evidence="1">
    <location>
        <begin position="94"/>
        <end position="118"/>
    </location>
</feature>
<evidence type="ECO:0000256" key="1">
    <source>
        <dbReference type="SAM" id="Phobius"/>
    </source>
</evidence>
<dbReference type="InterPro" id="IPR007301">
    <property type="entry name" value="DoxD"/>
</dbReference>
<keyword evidence="1" id="KW-1133">Transmembrane helix</keyword>
<keyword evidence="4" id="KW-1185">Reference proteome</keyword>
<dbReference type="RefSeq" id="WP_311387943.1">
    <property type="nucleotide sequence ID" value="NZ_JAVRHU010000002.1"/>
</dbReference>
<feature type="transmembrane region" description="Helical" evidence="1">
    <location>
        <begin position="21"/>
        <end position="39"/>
    </location>
</feature>
<gene>
    <name evidence="3" type="ORF">RM520_10110</name>
</gene>
<organism evidence="3 4">
    <name type="scientific">Croceitalea vernalis</name>
    <dbReference type="NCBI Taxonomy" id="3075599"/>
    <lineage>
        <taxon>Bacteria</taxon>
        <taxon>Pseudomonadati</taxon>
        <taxon>Bacteroidota</taxon>
        <taxon>Flavobacteriia</taxon>
        <taxon>Flavobacteriales</taxon>
        <taxon>Flavobacteriaceae</taxon>
        <taxon>Croceitalea</taxon>
    </lineage>
</organism>
<keyword evidence="1" id="KW-0472">Membrane</keyword>
<accession>A0ABU3BIL0</accession>
<protein>
    <submittedName>
        <fullName evidence="3">DoxX family protein</fullName>
    </submittedName>
</protein>
<sequence length="165" mass="18834">MKSILHKVIQPFTCDSWYLNLFIKVPQIVMGIILAFHFGKYSFGVPWSPERLNLTFFEVAPWFLDVVSNFYNPIGNFPYAFALFSGLTKIVGGIALILGVFSRIASFCVIILMSIFLINQEFIDFNFTFPLFFIAVSCFSLYFGSGKFGIDYLIAKKFFSTSSNR</sequence>
<evidence type="ECO:0000259" key="2">
    <source>
        <dbReference type="Pfam" id="PF04173"/>
    </source>
</evidence>
<feature type="transmembrane region" description="Helical" evidence="1">
    <location>
        <begin position="130"/>
        <end position="155"/>
    </location>
</feature>
<dbReference type="Proteomes" id="UP001250662">
    <property type="component" value="Unassembled WGS sequence"/>
</dbReference>
<proteinExistence type="predicted"/>
<keyword evidence="1" id="KW-0812">Transmembrane</keyword>
<dbReference type="Pfam" id="PF04173">
    <property type="entry name" value="DoxD"/>
    <property type="match status" value="1"/>
</dbReference>
<comment type="caution">
    <text evidence="3">The sequence shown here is derived from an EMBL/GenBank/DDBJ whole genome shotgun (WGS) entry which is preliminary data.</text>
</comment>
<dbReference type="EMBL" id="JAVRHU010000002">
    <property type="protein sequence ID" value="MDT0621984.1"/>
    <property type="molecule type" value="Genomic_DNA"/>
</dbReference>